<keyword evidence="3" id="KW-1185">Reference proteome</keyword>
<proteinExistence type="predicted"/>
<evidence type="ECO:0000256" key="1">
    <source>
        <dbReference type="SAM" id="MobiDB-lite"/>
    </source>
</evidence>
<evidence type="ECO:0000313" key="2">
    <source>
        <dbReference type="EMBL" id="GAC78175.1"/>
    </source>
</evidence>
<dbReference type="AlphaFoldDB" id="M3UG24"/>
<dbReference type="AntiFam" id="ANF00178">
    <property type="entry name" value="Shadow ORF (opposite dhbF)"/>
</dbReference>
<dbReference type="Proteomes" id="UP000035009">
    <property type="component" value="Unassembled WGS sequence"/>
</dbReference>
<protein>
    <submittedName>
        <fullName evidence="2">Uncharacterized protein</fullName>
    </submittedName>
</protein>
<evidence type="ECO:0000313" key="3">
    <source>
        <dbReference type="Proteomes" id="UP000035009"/>
    </source>
</evidence>
<reference evidence="2 3" key="1">
    <citation type="submission" date="2013-02" db="EMBL/GenBank/DDBJ databases">
        <title>Whole genome shotgun sequence of Gordonia malaquae NBRC 108250.</title>
        <authorList>
            <person name="Yoshida I."/>
            <person name="Hosoyama A."/>
            <person name="Tsuchikane K."/>
            <person name="Ando Y."/>
            <person name="Baba S."/>
            <person name="Ohji S."/>
            <person name="Hamada M."/>
            <person name="Tamura T."/>
            <person name="Yamazoe A."/>
            <person name="Yamazaki S."/>
            <person name="Fujita N."/>
        </authorList>
    </citation>
    <scope>NUCLEOTIDE SEQUENCE [LARGE SCALE GENOMIC DNA]</scope>
    <source>
        <strain evidence="2 3">NBRC 108250</strain>
    </source>
</reference>
<sequence length="390" mass="42782">MRRKLCRVRSDESCRDTGDVDHVCDTRGGSVRIDRDVLAACRDHRVDGDQLFGRPADDNTDGGVRTHPGADQFTSQRVDASTELGVGERRVLGEHRDRGWTLPDRCGEQRVDGVLHAVLRRTGRPGVEFGSLVGACRGHTADRSARIRGQGVEDADEAVGEERGAGLFVQVGGVQEMPAPAVAVVGDADGEVDSRCDLVGLGDGDLQTVDVDGAEPSARESRNGRLVEGQPDLRERSEGLRPHRVDPVDDRLERDVGVRERPEIRAADSPDQIEEALVGIDRGAQDQRVHEHADHRVEDRLAAARDRRADRHVGVGRQLSQQNGECRVRDHERCRVGGACQLGDPTRDRFVDVEVQAAAAVRRVRGTGFVGRERRHTCKTVELPRPVVEL</sequence>
<feature type="compositionally biased region" description="Basic and acidic residues" evidence="1">
    <location>
        <begin position="217"/>
        <end position="245"/>
    </location>
</feature>
<name>M3UG24_GORML</name>
<feature type="region of interest" description="Disordered" evidence="1">
    <location>
        <begin position="52"/>
        <end position="71"/>
    </location>
</feature>
<organism evidence="2 3">
    <name type="scientific">Gordonia malaquae NBRC 108250</name>
    <dbReference type="NCBI Taxonomy" id="1223542"/>
    <lineage>
        <taxon>Bacteria</taxon>
        <taxon>Bacillati</taxon>
        <taxon>Actinomycetota</taxon>
        <taxon>Actinomycetes</taxon>
        <taxon>Mycobacteriales</taxon>
        <taxon>Gordoniaceae</taxon>
        <taxon>Gordonia</taxon>
    </lineage>
</organism>
<comment type="caution">
    <text evidence="2">The sequence shown here is derived from an EMBL/GenBank/DDBJ whole genome shotgun (WGS) entry which is preliminary data.</text>
</comment>
<dbReference type="EMBL" id="BAOP01000002">
    <property type="protein sequence ID" value="GAC78175.1"/>
    <property type="molecule type" value="Genomic_DNA"/>
</dbReference>
<gene>
    <name evidence="2" type="ORF">GM1_002_01530</name>
</gene>
<accession>M3UG24</accession>
<feature type="region of interest" description="Disordered" evidence="1">
    <location>
        <begin position="213"/>
        <end position="245"/>
    </location>
</feature>